<gene>
    <name evidence="5" type="primary">mmsB_1</name>
    <name evidence="5" type="ORF">AFCDBAGC_0376</name>
</gene>
<keyword evidence="2" id="KW-0520">NAD</keyword>
<dbReference type="InterPro" id="IPR006115">
    <property type="entry name" value="6PGDH_NADP-bd"/>
</dbReference>
<keyword evidence="6" id="KW-1185">Reference proteome</keyword>
<evidence type="ECO:0000259" key="4">
    <source>
        <dbReference type="Pfam" id="PF14833"/>
    </source>
</evidence>
<name>A0ABQ4QBI1_9HYPH</name>
<dbReference type="PANTHER" id="PTHR22981:SF7">
    <property type="entry name" value="3-HYDROXYISOBUTYRATE DEHYDROGENASE, MITOCHONDRIAL"/>
    <property type="match status" value="1"/>
</dbReference>
<evidence type="ECO:0000256" key="2">
    <source>
        <dbReference type="ARBA" id="ARBA00023027"/>
    </source>
</evidence>
<dbReference type="PIRSF" id="PIRSF000103">
    <property type="entry name" value="HIBADH"/>
    <property type="match status" value="1"/>
</dbReference>
<dbReference type="Proteomes" id="UP001055117">
    <property type="component" value="Unassembled WGS sequence"/>
</dbReference>
<dbReference type="InterPro" id="IPR036291">
    <property type="entry name" value="NAD(P)-bd_dom_sf"/>
</dbReference>
<dbReference type="Gene3D" id="3.40.50.720">
    <property type="entry name" value="NAD(P)-binding Rossmann-like Domain"/>
    <property type="match status" value="1"/>
</dbReference>
<proteinExistence type="predicted"/>
<dbReference type="InterPro" id="IPR013328">
    <property type="entry name" value="6PGD_dom2"/>
</dbReference>
<accession>A0ABQ4QBI1</accession>
<dbReference type="InterPro" id="IPR015815">
    <property type="entry name" value="HIBADH-related"/>
</dbReference>
<evidence type="ECO:0000259" key="3">
    <source>
        <dbReference type="Pfam" id="PF03446"/>
    </source>
</evidence>
<feature type="domain" description="6-phosphogluconate dehydrogenase NADP-binding" evidence="3">
    <location>
        <begin position="3"/>
        <end position="163"/>
    </location>
</feature>
<organism evidence="5 6">
    <name type="scientific">Methylobacterium cerastii</name>
    <dbReference type="NCBI Taxonomy" id="932741"/>
    <lineage>
        <taxon>Bacteria</taxon>
        <taxon>Pseudomonadati</taxon>
        <taxon>Pseudomonadota</taxon>
        <taxon>Alphaproteobacteria</taxon>
        <taxon>Hyphomicrobiales</taxon>
        <taxon>Methylobacteriaceae</taxon>
        <taxon>Methylobacterium</taxon>
    </lineage>
</organism>
<evidence type="ECO:0000313" key="6">
    <source>
        <dbReference type="Proteomes" id="UP001055117"/>
    </source>
</evidence>
<keyword evidence="1" id="KW-0560">Oxidoreductase</keyword>
<dbReference type="InterPro" id="IPR008927">
    <property type="entry name" value="6-PGluconate_DH-like_C_sf"/>
</dbReference>
<evidence type="ECO:0000313" key="5">
    <source>
        <dbReference type="EMBL" id="GJD42538.1"/>
    </source>
</evidence>
<dbReference type="PANTHER" id="PTHR22981">
    <property type="entry name" value="3-HYDROXYISOBUTYRATE DEHYDROGENASE-RELATED"/>
    <property type="match status" value="1"/>
</dbReference>
<dbReference type="SUPFAM" id="SSF48179">
    <property type="entry name" value="6-phosphogluconate dehydrogenase C-terminal domain-like"/>
    <property type="match status" value="1"/>
</dbReference>
<protein>
    <submittedName>
        <fullName evidence="5">3-hydroxyisobutyrate dehydrogenase</fullName>
    </submittedName>
</protein>
<dbReference type="Gene3D" id="1.10.1040.10">
    <property type="entry name" value="N-(1-d-carboxylethyl)-l-norvaline Dehydrogenase, domain 2"/>
    <property type="match status" value="1"/>
</dbReference>
<feature type="domain" description="3-hydroxyisobutyrate dehydrogenase-like NAD-binding" evidence="4">
    <location>
        <begin position="166"/>
        <end position="290"/>
    </location>
</feature>
<sequence>MATIAWIGLGLMGYPMTNLMKEAGHTVIGVDIDPAAQKRARENGIIVVDTIAEACSNADAVLSMLPTGKEVREVMAGHNSGVFANLKAGGVVVDCSTIGIDNAHELHAAAEKAGVAFVEAPVSGGTEGAAAGTLTFMLGGADEHIERVRELLKPLAGYVAHVGGPGAGQSAKVVNNLIMGVCVAVNCEATDLATRLNLDLKALFEIVIRSSGDNWAFRLWNPAPGIVPDSPASKEYKPGFKSWLLAKDLSLALEAGRSVGANIATAGAAHAILERHVKDGGADMDVTSLLLSLAKQ</sequence>
<comment type="caution">
    <text evidence="5">The sequence shown here is derived from an EMBL/GenBank/DDBJ whole genome shotgun (WGS) entry which is preliminary data.</text>
</comment>
<dbReference type="SUPFAM" id="SSF51735">
    <property type="entry name" value="NAD(P)-binding Rossmann-fold domains"/>
    <property type="match status" value="1"/>
</dbReference>
<dbReference type="InterPro" id="IPR029154">
    <property type="entry name" value="HIBADH-like_NADP-bd"/>
</dbReference>
<dbReference type="EMBL" id="BPQG01000005">
    <property type="protein sequence ID" value="GJD42538.1"/>
    <property type="molecule type" value="Genomic_DNA"/>
</dbReference>
<reference evidence="5 6" key="1">
    <citation type="journal article" date="2021" name="Front. Microbiol.">
        <title>Comprehensive Comparative Genomics and Phenotyping of Methylobacterium Species.</title>
        <authorList>
            <person name="Alessa O."/>
            <person name="Ogura Y."/>
            <person name="Fujitani Y."/>
            <person name="Takami H."/>
            <person name="Hayashi T."/>
            <person name="Sahin N."/>
            <person name="Tani A."/>
        </authorList>
    </citation>
    <scope>NUCLEOTIDE SEQUENCE [LARGE SCALE GENOMIC DNA]</scope>
    <source>
        <strain evidence="5 6">DSM 23679</strain>
    </source>
</reference>
<dbReference type="Pfam" id="PF14833">
    <property type="entry name" value="NAD_binding_11"/>
    <property type="match status" value="1"/>
</dbReference>
<evidence type="ECO:0000256" key="1">
    <source>
        <dbReference type="ARBA" id="ARBA00023002"/>
    </source>
</evidence>
<dbReference type="Pfam" id="PF03446">
    <property type="entry name" value="NAD_binding_2"/>
    <property type="match status" value="1"/>
</dbReference>